<dbReference type="RefSeq" id="WP_034876310.1">
    <property type="nucleotide sequence ID" value="NZ_JOKG01000003.1"/>
</dbReference>
<evidence type="ECO:0000256" key="3">
    <source>
        <dbReference type="PROSITE-ProRule" id="PRU10007"/>
    </source>
</evidence>
<dbReference type="eggNOG" id="COG1012">
    <property type="taxonomic scope" value="Bacteria"/>
</dbReference>
<feature type="active site" evidence="3">
    <location>
        <position position="245"/>
    </location>
</feature>
<dbReference type="AlphaFoldDB" id="A0A081N4U5"/>
<dbReference type="InterPro" id="IPR016163">
    <property type="entry name" value="Ald_DH_C"/>
</dbReference>
<dbReference type="Gene3D" id="3.40.605.10">
    <property type="entry name" value="Aldehyde Dehydrogenase, Chain A, domain 1"/>
    <property type="match status" value="1"/>
</dbReference>
<feature type="domain" description="Aldehyde dehydrogenase" evidence="5">
    <location>
        <begin position="13"/>
        <end position="468"/>
    </location>
</feature>
<dbReference type="PROSITE" id="PS00687">
    <property type="entry name" value="ALDEHYDE_DEHYDR_GLU"/>
    <property type="match status" value="1"/>
</dbReference>
<keyword evidence="7" id="KW-1185">Reference proteome</keyword>
<comment type="similarity">
    <text evidence="1 4">Belongs to the aldehyde dehydrogenase family.</text>
</comment>
<accession>A0A081N4U5</accession>
<organism evidence="6 7">
    <name type="scientific">Endozoicomonas montiporae</name>
    <dbReference type="NCBI Taxonomy" id="1027273"/>
    <lineage>
        <taxon>Bacteria</taxon>
        <taxon>Pseudomonadati</taxon>
        <taxon>Pseudomonadota</taxon>
        <taxon>Gammaproteobacteria</taxon>
        <taxon>Oceanospirillales</taxon>
        <taxon>Endozoicomonadaceae</taxon>
        <taxon>Endozoicomonas</taxon>
    </lineage>
</organism>
<sequence length="474" mass="50648">MKNANNFYINGEWVTASQPNAIKVINPATEEVITRIAKGDASDVDQAVAAARSAFEQWSAMPSSERAELLGKLARKMGERLEDMGALISSEQGMPEHLANKIQAGGPTMATGMYAEMCNLMDKVDIKGNTHIVREPIGVCGFITPWNYPLHQIIGKVAPALAAGCTMVLKPSVETPLNAILFTEILDEVGFPPGVFNLVNGSGSVVGEAISAHPDIDMVSFTGSTWAGTRVAEVAAKTVKRVTLELGGKSACIITPDAPLKQAVEKGVQSIMINCGQTCTAKSRMLVHHSQYEEAVEIARQTAESISVGNPTSTDSYMGPVVSQKQLDDILGFVQKGLDEGARLVTGGKKAEGFAAGYYIEPTVFADVDNQMTIAREEIFGPVLCLIPYQDIDEAVSIANDSPYGLSGEVWADSDDNARAIALRLRTGMVHVNGGSFTYESPFGGYKTSGNGREWGEAGLEEFVEIKSLFMPAS</sequence>
<dbReference type="PANTHER" id="PTHR42804">
    <property type="entry name" value="ALDEHYDE DEHYDROGENASE"/>
    <property type="match status" value="1"/>
</dbReference>
<dbReference type="InterPro" id="IPR015590">
    <property type="entry name" value="Aldehyde_DH_dom"/>
</dbReference>
<evidence type="ECO:0000256" key="2">
    <source>
        <dbReference type="ARBA" id="ARBA00023002"/>
    </source>
</evidence>
<protein>
    <submittedName>
        <fullName evidence="6">Aldehyde dehydrogenase</fullName>
    </submittedName>
</protein>
<evidence type="ECO:0000256" key="1">
    <source>
        <dbReference type="ARBA" id="ARBA00009986"/>
    </source>
</evidence>
<dbReference type="FunFam" id="3.40.605.10:FF:000007">
    <property type="entry name" value="NAD/NADP-dependent betaine aldehyde dehydrogenase"/>
    <property type="match status" value="1"/>
</dbReference>
<reference evidence="6 7" key="1">
    <citation type="submission" date="2014-06" db="EMBL/GenBank/DDBJ databases">
        <title>Whole Genome Sequences of Three Symbiotic Endozoicomonas Bacteria.</title>
        <authorList>
            <person name="Neave M.J."/>
            <person name="Apprill A."/>
            <person name="Voolstra C.R."/>
        </authorList>
    </citation>
    <scope>NUCLEOTIDE SEQUENCE [LARGE SCALE GENOMIC DNA]</scope>
    <source>
        <strain evidence="6 7">LMG 24815</strain>
    </source>
</reference>
<evidence type="ECO:0000313" key="6">
    <source>
        <dbReference type="EMBL" id="KEQ13468.1"/>
    </source>
</evidence>
<dbReference type="PANTHER" id="PTHR42804:SF1">
    <property type="entry name" value="ALDEHYDE DEHYDROGENASE-RELATED"/>
    <property type="match status" value="1"/>
</dbReference>
<dbReference type="InterPro" id="IPR029510">
    <property type="entry name" value="Ald_DH_CS_GLU"/>
</dbReference>
<dbReference type="Gene3D" id="3.40.309.10">
    <property type="entry name" value="Aldehyde Dehydrogenase, Chain A, domain 2"/>
    <property type="match status" value="1"/>
</dbReference>
<evidence type="ECO:0000256" key="4">
    <source>
        <dbReference type="RuleBase" id="RU003345"/>
    </source>
</evidence>
<evidence type="ECO:0000313" key="7">
    <source>
        <dbReference type="Proteomes" id="UP000028006"/>
    </source>
</evidence>
<dbReference type="EMBL" id="JOKG01000003">
    <property type="protein sequence ID" value="KEQ13468.1"/>
    <property type="molecule type" value="Genomic_DNA"/>
</dbReference>
<evidence type="ECO:0000259" key="5">
    <source>
        <dbReference type="Pfam" id="PF00171"/>
    </source>
</evidence>
<dbReference type="Pfam" id="PF00171">
    <property type="entry name" value="Aldedh"/>
    <property type="match status" value="1"/>
</dbReference>
<dbReference type="InterPro" id="IPR016162">
    <property type="entry name" value="Ald_DH_N"/>
</dbReference>
<dbReference type="GO" id="GO:0016620">
    <property type="term" value="F:oxidoreductase activity, acting on the aldehyde or oxo group of donors, NAD or NADP as acceptor"/>
    <property type="evidence" value="ECO:0007669"/>
    <property type="project" value="InterPro"/>
</dbReference>
<name>A0A081N4U5_9GAMM</name>
<dbReference type="InterPro" id="IPR016161">
    <property type="entry name" value="Ald_DH/histidinol_DH"/>
</dbReference>
<keyword evidence="2 4" id="KW-0560">Oxidoreductase</keyword>
<dbReference type="CDD" id="cd07138">
    <property type="entry name" value="ALDH_CddD_SSP0762"/>
    <property type="match status" value="1"/>
</dbReference>
<dbReference type="SUPFAM" id="SSF53720">
    <property type="entry name" value="ALDH-like"/>
    <property type="match status" value="1"/>
</dbReference>
<gene>
    <name evidence="6" type="ORF">GZ77_13950</name>
</gene>
<proteinExistence type="inferred from homology"/>
<dbReference type="FunFam" id="3.40.309.10:FF:000009">
    <property type="entry name" value="Aldehyde dehydrogenase A"/>
    <property type="match status" value="1"/>
</dbReference>
<dbReference type="Proteomes" id="UP000028006">
    <property type="component" value="Unassembled WGS sequence"/>
</dbReference>
<comment type="caution">
    <text evidence="6">The sequence shown here is derived from an EMBL/GenBank/DDBJ whole genome shotgun (WGS) entry which is preliminary data.</text>
</comment>